<evidence type="ECO:0000313" key="13">
    <source>
        <dbReference type="EMBL" id="QPG74944.1"/>
    </source>
</evidence>
<dbReference type="GO" id="GO:0016075">
    <property type="term" value="P:rRNA catabolic process"/>
    <property type="evidence" value="ECO:0007669"/>
    <property type="project" value="TreeGrafter"/>
</dbReference>
<dbReference type="Pfam" id="PF18332">
    <property type="entry name" value="XRN1_D1"/>
    <property type="match status" value="2"/>
</dbReference>
<keyword evidence="5 6" id="KW-0269">Exonuclease</keyword>
<gene>
    <name evidence="13" type="ORF">FOA43_002282</name>
</gene>
<evidence type="ECO:0000259" key="10">
    <source>
        <dbReference type="Pfam" id="PF18129"/>
    </source>
</evidence>
<keyword evidence="4 6" id="KW-0378">Hydrolase</keyword>
<dbReference type="FunFam" id="1.25.40.1050:FF:000002">
    <property type="entry name" value="5'-3' exoribonuclease"/>
    <property type="match status" value="1"/>
</dbReference>
<evidence type="ECO:0000256" key="7">
    <source>
        <dbReference type="SAM" id="MobiDB-lite"/>
    </source>
</evidence>
<dbReference type="GO" id="GO:0005737">
    <property type="term" value="C:cytoplasm"/>
    <property type="evidence" value="ECO:0007669"/>
    <property type="project" value="UniProtKB-SubCell"/>
</dbReference>
<dbReference type="FunFam" id="3.40.50.12390:FF:000002">
    <property type="entry name" value="5'-3' exoribonuclease 1"/>
    <property type="match status" value="1"/>
</dbReference>
<dbReference type="PIRSF" id="PIRSF006743">
    <property type="entry name" value="Exonuclease_Xnr1"/>
    <property type="match status" value="1"/>
</dbReference>
<evidence type="ECO:0000256" key="3">
    <source>
        <dbReference type="ARBA" id="ARBA00022722"/>
    </source>
</evidence>
<dbReference type="Pfam" id="PF18334">
    <property type="entry name" value="XRN1_D2_D3"/>
    <property type="match status" value="1"/>
</dbReference>
<dbReference type="EMBL" id="CP064813">
    <property type="protein sequence ID" value="QPG74944.1"/>
    <property type="molecule type" value="Genomic_DNA"/>
</dbReference>
<evidence type="ECO:0000256" key="6">
    <source>
        <dbReference type="PIRNR" id="PIRNR006743"/>
    </source>
</evidence>
<feature type="domain" description="5'-3' exoribonuclease 1 D1" evidence="11">
    <location>
        <begin position="726"/>
        <end position="874"/>
    </location>
</feature>
<dbReference type="GO" id="GO:0004534">
    <property type="term" value="F:5'-3' RNA exonuclease activity"/>
    <property type="evidence" value="ECO:0007669"/>
    <property type="project" value="TreeGrafter"/>
</dbReference>
<feature type="domain" description="5'-3' exoribonuclease 1 SH3-like" evidence="10">
    <location>
        <begin position="1188"/>
        <end position="1256"/>
    </location>
</feature>
<dbReference type="Pfam" id="PF17846">
    <property type="entry name" value="XRN_M"/>
    <property type="match status" value="1"/>
</dbReference>
<dbReference type="GO" id="GO:0000184">
    <property type="term" value="P:nuclear-transcribed mRNA catabolic process, nonsense-mediated decay"/>
    <property type="evidence" value="ECO:0007669"/>
    <property type="project" value="UniProtKB-KW"/>
</dbReference>
<name>A0A875S6Z5_EENNA</name>
<evidence type="ECO:0000259" key="8">
    <source>
        <dbReference type="Pfam" id="PF03159"/>
    </source>
</evidence>
<dbReference type="InterPro" id="IPR047007">
    <property type="entry name" value="XRN1_D1_sf"/>
</dbReference>
<feature type="domain" description="Xrn1 N-terminal" evidence="8">
    <location>
        <begin position="1"/>
        <end position="226"/>
    </location>
</feature>
<dbReference type="Gene3D" id="1.25.40.1050">
    <property type="match status" value="1"/>
</dbReference>
<dbReference type="InterPro" id="IPR016494">
    <property type="entry name" value="5_3_exoribonuclease_1"/>
</dbReference>
<evidence type="ECO:0000256" key="2">
    <source>
        <dbReference type="ARBA" id="ARBA00022664"/>
    </source>
</evidence>
<comment type="similarity">
    <text evidence="1">Belongs to the 5'-3' exonuclease family. XRN2/RAT1 subfamily.</text>
</comment>
<feature type="compositionally biased region" description="Polar residues" evidence="7">
    <location>
        <begin position="1318"/>
        <end position="1327"/>
    </location>
</feature>
<dbReference type="Gene3D" id="3.40.50.12390">
    <property type="match status" value="2"/>
</dbReference>
<dbReference type="InterPro" id="IPR041385">
    <property type="entry name" value="SH3_12"/>
</dbReference>
<keyword evidence="2" id="KW-0507">mRNA processing</keyword>
<dbReference type="Gene3D" id="2.30.30.30">
    <property type="match status" value="1"/>
</dbReference>
<dbReference type="InterPro" id="IPR047008">
    <property type="entry name" value="XRN1_SH3_sf"/>
</dbReference>
<feature type="region of interest" description="Disordered" evidence="7">
    <location>
        <begin position="1277"/>
        <end position="1327"/>
    </location>
</feature>
<comment type="function">
    <text evidence="6">Multifunctional protein that exhibits several independent functions at different levels of the cellular processes. 5'-3' exonuclease component of the nonsense-mediated mRNA decay (NMD) which is a highly conserved mRNA degradation pathway, an RNA surveillance system whose role is to identify and rid cells of mRNA with premature termination codons and thus prevents accumulation of potentially harmful truncated proteins.</text>
</comment>
<evidence type="ECO:0000313" key="14">
    <source>
        <dbReference type="Proteomes" id="UP000662931"/>
    </source>
</evidence>
<dbReference type="Proteomes" id="UP000662931">
    <property type="component" value="Chromosome 2"/>
</dbReference>
<dbReference type="GO" id="GO:0003723">
    <property type="term" value="F:RNA binding"/>
    <property type="evidence" value="ECO:0007669"/>
    <property type="project" value="UniProtKB-KW"/>
</dbReference>
<evidence type="ECO:0000259" key="12">
    <source>
        <dbReference type="Pfam" id="PF18334"/>
    </source>
</evidence>
<dbReference type="Gene3D" id="6.10.140.950">
    <property type="match status" value="1"/>
</dbReference>
<dbReference type="PANTHER" id="PTHR12341:SF7">
    <property type="entry name" value="5'-3' EXORIBONUCLEASE 1"/>
    <property type="match status" value="1"/>
</dbReference>
<dbReference type="Gene3D" id="3.30.1370.250">
    <property type="match status" value="1"/>
</dbReference>
<dbReference type="OrthoDB" id="372487at2759"/>
<dbReference type="GO" id="GO:0005634">
    <property type="term" value="C:nucleus"/>
    <property type="evidence" value="ECO:0007669"/>
    <property type="project" value="TreeGrafter"/>
</dbReference>
<dbReference type="EC" id="3.1.13.-" evidence="6"/>
<accession>A0A875S6Z5</accession>
<evidence type="ECO:0000259" key="9">
    <source>
        <dbReference type="Pfam" id="PF17846"/>
    </source>
</evidence>
<keyword evidence="14" id="KW-1185">Reference proteome</keyword>
<feature type="compositionally biased region" description="Polar residues" evidence="7">
    <location>
        <begin position="1428"/>
        <end position="1437"/>
    </location>
</feature>
<dbReference type="KEGG" id="bnn:FOA43_002282"/>
<feature type="region of interest" description="Disordered" evidence="7">
    <location>
        <begin position="1406"/>
        <end position="1444"/>
    </location>
</feature>
<dbReference type="PANTHER" id="PTHR12341">
    <property type="entry name" value="5'-&gt;3' EXORIBONUCLEASE"/>
    <property type="match status" value="1"/>
</dbReference>
<dbReference type="Gene3D" id="2.30.30.750">
    <property type="match status" value="1"/>
</dbReference>
<dbReference type="InterPro" id="IPR041106">
    <property type="entry name" value="XRN1_D2_D3"/>
</dbReference>
<dbReference type="CDD" id="cd18673">
    <property type="entry name" value="PIN_XRN1-2-like"/>
    <property type="match status" value="1"/>
</dbReference>
<dbReference type="Pfam" id="PF03159">
    <property type="entry name" value="XRN_N"/>
    <property type="match status" value="1"/>
</dbReference>
<protein>
    <recommendedName>
        <fullName evidence="6">5'-3' exoribonuclease 1</fullName>
        <ecNumber evidence="6">3.1.13.-</ecNumber>
    </recommendedName>
</protein>
<dbReference type="GO" id="GO:0006397">
    <property type="term" value="P:mRNA processing"/>
    <property type="evidence" value="ECO:0007669"/>
    <property type="project" value="UniProtKB-KW"/>
</dbReference>
<evidence type="ECO:0000256" key="4">
    <source>
        <dbReference type="ARBA" id="ARBA00022801"/>
    </source>
</evidence>
<evidence type="ECO:0000256" key="1">
    <source>
        <dbReference type="ARBA" id="ARBA00006994"/>
    </source>
</evidence>
<evidence type="ECO:0000256" key="5">
    <source>
        <dbReference type="ARBA" id="ARBA00022839"/>
    </source>
</evidence>
<keyword evidence="3 6" id="KW-0540">Nuclease</keyword>
<dbReference type="InterPro" id="IPR041412">
    <property type="entry name" value="Xrn1_helical"/>
</dbReference>
<evidence type="ECO:0000259" key="11">
    <source>
        <dbReference type="Pfam" id="PF18332"/>
    </source>
</evidence>
<dbReference type="RefSeq" id="XP_038778509.1">
    <property type="nucleotide sequence ID" value="XM_038922581.1"/>
</dbReference>
<keyword evidence="6" id="KW-0866">Nonsense-mediated mRNA decay</keyword>
<dbReference type="InterPro" id="IPR014722">
    <property type="entry name" value="Rib_uL2_dom2"/>
</dbReference>
<organism evidence="13 14">
    <name type="scientific">Eeniella nana</name>
    <name type="common">Yeast</name>
    <name type="synonym">Brettanomyces nanus</name>
    <dbReference type="NCBI Taxonomy" id="13502"/>
    <lineage>
        <taxon>Eukaryota</taxon>
        <taxon>Fungi</taxon>
        <taxon>Dikarya</taxon>
        <taxon>Ascomycota</taxon>
        <taxon>Saccharomycotina</taxon>
        <taxon>Pichiomycetes</taxon>
        <taxon>Pichiales</taxon>
        <taxon>Pichiaceae</taxon>
        <taxon>Brettanomyces</taxon>
    </lineage>
</organism>
<keyword evidence="6" id="KW-0694">RNA-binding</keyword>
<feature type="compositionally biased region" description="Basic and acidic residues" evidence="7">
    <location>
        <begin position="1285"/>
        <end position="1306"/>
    </location>
</feature>
<dbReference type="Pfam" id="PF18129">
    <property type="entry name" value="SH3_12"/>
    <property type="match status" value="1"/>
</dbReference>
<reference evidence="13" key="1">
    <citation type="submission" date="2020-10" db="EMBL/GenBank/DDBJ databases">
        <authorList>
            <person name="Roach M.J.R."/>
        </authorList>
    </citation>
    <scope>NUCLEOTIDE SEQUENCE</scope>
    <source>
        <strain evidence="13">CBS 1945</strain>
    </source>
</reference>
<dbReference type="InterPro" id="IPR004859">
    <property type="entry name" value="Xrn1_N"/>
</dbReference>
<proteinExistence type="inferred from homology"/>
<feature type="domain" description="Exoribonuclease Xrn1 D2/D3" evidence="12">
    <location>
        <begin position="940"/>
        <end position="1168"/>
    </location>
</feature>
<dbReference type="GeneID" id="62195683"/>
<dbReference type="Gene3D" id="2.170.260.40">
    <property type="match status" value="1"/>
</dbReference>
<dbReference type="InterPro" id="IPR027073">
    <property type="entry name" value="5_3_exoribonuclease"/>
</dbReference>
<comment type="subcellular location">
    <subcellularLocation>
        <location evidence="6">Cytoplasm</location>
    </subcellularLocation>
</comment>
<sequence length="1444" mass="165145">MGIPKFFRYISERWPLTSQEVDSQQMIEFDNLYLDMNSILHNCTHTNDGTIIHLSEEQMFGAIFAYIDHLFNTIRPKKVFYMAIDGVAPRAKMNQQRARRFRSAVEAEQNMRKAIERGDPIPKEAPFDSNAITPGTEFMAQVTENLKYYINQKVSHDSNWQNVKVVMSGHEVPGEGEHKIMEYIRVQRAQPGYDPNTRHCVYGLDADLIMLGLASHEPHFALLREEVVFGRNRGQPSSDLTKQKFYLMHISLVREYLELEFQDLEDQLTFDYDFEKVLDDFILIMYVVGNDFLPNLPDLHLNKGAFPLLVETFKEAMRRTDGYLNESGTINMKRLKVWLDILSIFELDNFERGSVDVEWFNSQLDNISQRGAKKRAREGKELLLKQQKKMVGHIKAWVFPLYNQKFSVKEMEEDESKIPSLTLPRDFFDSKVNMKFIKQFAFDAGLVILHSKSKDTYSARIDIDGIDPNETDEDFEKRADDVRTQIKRYQRSVIVDSEEILDDEKDLYNKKFIAWKNQYYKDKLGFTLDDEDKIKDMTENYVEGLQWVLYYYYQGVCSWPWYYRYHYAPRISDVAKGMSVKIDFNKGTPFKPFQQLMGVLPARSKELMPTCYRTLMTDPKSPIIDFYPNDCPIDMNGKTAPWEAVVLLSFVDEKRMIEAMKPYDEKLSPEEKKRNSFGKDLIYSFNPQVKTLVKSPVPEWLPDFESHCIESEFSLPSMDGLKFIQGRCKGSLMGTHALAGFPTLKTIPFSYDLEYAHLVVFQQPSRSVSMILTLKNVYSGLTVEQFAKQYVGQVVYANYPYLREYKIISVTDNDKRYECARSGKSRKVISSPLEGVEHGDNDKNRREIIYQMKVKKGLRFARNEEVLDSKVMDGSNQNGREDENPIKALVYARRVIGLAPTKDGAYVKMLSKEVDCFPRQFIVEDVIHKDKRFEETPPIPIEEAYPIGSNVIFLGSFSYGAPAKVVGYSDGKLALTVTVVAHSHEPDFGSTRAQYEKHALKFHPSNTVAKMLHISPLFLSKITSMYLIYAPGGERREDVGLGLKFQGKQQKVLGFTRKSERYWEYSDLAVATLDDYMKKFPEVFKALRNYHGNSIPESEELFRGVNEDVLKKNLKELKDYLRETKANFIKTSLNSDSLTKFGIGLVEKQIISYSMTVLPVEKKGIKGIPRTAVFDPSKRFLLLRKQFFELGDRVEYALDSGKVSLFSKGTVVGVRSYDSKVLLQVVFDQPVLTGNQFDGRLETQRGLTVDSSALLNLTHGQFVYHADPKTAKAAKVKKQQHQKQKQQEKQKSKKELLGVIKKEENQTNKTEAVEDAGQTKSQPSVSSGSAAVQNIYNSVLGNVLSAGQPAASTVSMTTGATPGYFPPPPPTGALYQDINQPLPVAFHETQPVAENHSEESQKLMNMLNGGGREEDGQAEPEEGVAIEKTQTTMNNELSDTRDMN</sequence>
<feature type="domain" description="5'-3' exoribonuclease 1 D1" evidence="11">
    <location>
        <begin position="885"/>
        <end position="935"/>
    </location>
</feature>
<dbReference type="InterPro" id="IPR040992">
    <property type="entry name" value="XRN1_D1"/>
</dbReference>
<feature type="domain" description="Xrn1 helical" evidence="9">
    <location>
        <begin position="272"/>
        <end position="686"/>
    </location>
</feature>
<keyword evidence="6" id="KW-0963">Cytoplasm</keyword>